<keyword evidence="1" id="KW-0143">Chaperone</keyword>
<dbReference type="AlphaFoldDB" id="A0A8J6TKF8"/>
<dbReference type="SUPFAM" id="SSF46565">
    <property type="entry name" value="Chaperone J-domain"/>
    <property type="match status" value="1"/>
</dbReference>
<dbReference type="PANTHER" id="PTHR43096:SF52">
    <property type="entry name" value="DNAJ HOMOLOG 1, MITOCHONDRIAL-RELATED"/>
    <property type="match status" value="1"/>
</dbReference>
<name>A0A8J6TKF8_9BACT</name>
<reference evidence="3 4" key="1">
    <citation type="submission" date="2020-08" db="EMBL/GenBank/DDBJ databases">
        <title>Bridging the membrane lipid divide: bacteria of the FCB group superphylum have the potential to synthesize archaeal ether lipids.</title>
        <authorList>
            <person name="Villanueva L."/>
            <person name="Von Meijenfeldt F.A.B."/>
            <person name="Westbye A.B."/>
            <person name="Yadav S."/>
            <person name="Hopmans E.C."/>
            <person name="Dutilh B.E."/>
            <person name="Sinninghe Damste J.S."/>
        </authorList>
    </citation>
    <scope>NUCLEOTIDE SEQUENCE [LARGE SCALE GENOMIC DNA]</scope>
    <source>
        <strain evidence="3">NIOZ-UU17</strain>
    </source>
</reference>
<dbReference type="SMART" id="SM00271">
    <property type="entry name" value="DnaJ"/>
    <property type="match status" value="1"/>
</dbReference>
<dbReference type="InterPro" id="IPR002939">
    <property type="entry name" value="DnaJ_C"/>
</dbReference>
<dbReference type="InterPro" id="IPR036869">
    <property type="entry name" value="J_dom_sf"/>
</dbReference>
<dbReference type="SUPFAM" id="SSF49493">
    <property type="entry name" value="HSP40/DnaJ peptide-binding domain"/>
    <property type="match status" value="1"/>
</dbReference>
<feature type="domain" description="J" evidence="2">
    <location>
        <begin position="5"/>
        <end position="70"/>
    </location>
</feature>
<evidence type="ECO:0000313" key="4">
    <source>
        <dbReference type="Proteomes" id="UP000605201"/>
    </source>
</evidence>
<sequence length="267" mass="30290">MEPKDYYQILEVDSKADQKQIKGAYRHLAFQYHPDRNREDPQSAEKMKRINEAYAVLSDPQKKSQYDAMKQQFGSSAHSQFRKSYSEQDIFSGSDIHHIFEEMSKAFGLRGFDDIFKEFYGPEYRTFEFKKSGITGGGFFFFGRLRRGGHPKMQLPLGGTLGKLSRFFLKQISGAAFPEKGADTNDVIRLTPQDALKGGPYAYFHKKKSKKLVVKIPPAVREGQKIRLAGMGEAGKDGGAPGDLYLTVKIKRPLMQQMKNLISGIRK</sequence>
<dbReference type="PRINTS" id="PR00625">
    <property type="entry name" value="JDOMAIN"/>
</dbReference>
<dbReference type="Pfam" id="PF01556">
    <property type="entry name" value="DnaJ_C"/>
    <property type="match status" value="1"/>
</dbReference>
<dbReference type="Proteomes" id="UP000605201">
    <property type="component" value="Unassembled WGS sequence"/>
</dbReference>
<dbReference type="Gene3D" id="1.10.287.110">
    <property type="entry name" value="DnaJ domain"/>
    <property type="match status" value="1"/>
</dbReference>
<dbReference type="GO" id="GO:0051082">
    <property type="term" value="F:unfolded protein binding"/>
    <property type="evidence" value="ECO:0007669"/>
    <property type="project" value="InterPro"/>
</dbReference>
<protein>
    <submittedName>
        <fullName evidence="3">DnaJ domain-containing protein</fullName>
    </submittedName>
</protein>
<proteinExistence type="predicted"/>
<gene>
    <name evidence="3" type="ORF">H8D96_09100</name>
</gene>
<dbReference type="PROSITE" id="PS50076">
    <property type="entry name" value="DNAJ_2"/>
    <property type="match status" value="1"/>
</dbReference>
<organism evidence="3 4">
    <name type="scientific">Candidatus Desulfatibia vada</name>
    <dbReference type="NCBI Taxonomy" id="2841696"/>
    <lineage>
        <taxon>Bacteria</taxon>
        <taxon>Pseudomonadati</taxon>
        <taxon>Thermodesulfobacteriota</taxon>
        <taxon>Desulfobacteria</taxon>
        <taxon>Desulfobacterales</taxon>
        <taxon>Desulfobacterales incertae sedis</taxon>
        <taxon>Candidatus Desulfatibia</taxon>
    </lineage>
</organism>
<dbReference type="InterPro" id="IPR001623">
    <property type="entry name" value="DnaJ_domain"/>
</dbReference>
<dbReference type="InterPro" id="IPR008971">
    <property type="entry name" value="HSP40/DnaJ_pept-bd"/>
</dbReference>
<dbReference type="PANTHER" id="PTHR43096">
    <property type="entry name" value="DNAJ HOMOLOG 1, MITOCHONDRIAL-RELATED"/>
    <property type="match status" value="1"/>
</dbReference>
<dbReference type="Gene3D" id="2.60.260.20">
    <property type="entry name" value="Urease metallochaperone UreE, N-terminal domain"/>
    <property type="match status" value="1"/>
</dbReference>
<dbReference type="CDD" id="cd06257">
    <property type="entry name" value="DnaJ"/>
    <property type="match status" value="1"/>
</dbReference>
<comment type="caution">
    <text evidence="3">The sequence shown here is derived from an EMBL/GenBank/DDBJ whole genome shotgun (WGS) entry which is preliminary data.</text>
</comment>
<accession>A0A8J6TKF8</accession>
<evidence type="ECO:0000259" key="2">
    <source>
        <dbReference type="PROSITE" id="PS50076"/>
    </source>
</evidence>
<dbReference type="Pfam" id="PF00226">
    <property type="entry name" value="DnaJ"/>
    <property type="match status" value="1"/>
</dbReference>
<evidence type="ECO:0000313" key="3">
    <source>
        <dbReference type="EMBL" id="MBC8432064.1"/>
    </source>
</evidence>
<dbReference type="GO" id="GO:0005737">
    <property type="term" value="C:cytoplasm"/>
    <property type="evidence" value="ECO:0007669"/>
    <property type="project" value="TreeGrafter"/>
</dbReference>
<dbReference type="EMBL" id="JACNIG010000202">
    <property type="protein sequence ID" value="MBC8432064.1"/>
    <property type="molecule type" value="Genomic_DNA"/>
</dbReference>
<evidence type="ECO:0000256" key="1">
    <source>
        <dbReference type="ARBA" id="ARBA00023186"/>
    </source>
</evidence>
<dbReference type="GO" id="GO:0042026">
    <property type="term" value="P:protein refolding"/>
    <property type="evidence" value="ECO:0007669"/>
    <property type="project" value="TreeGrafter"/>
</dbReference>